<dbReference type="PRINTS" id="PR00385">
    <property type="entry name" value="P450"/>
</dbReference>
<dbReference type="Pfam" id="PF00067">
    <property type="entry name" value="p450"/>
    <property type="match status" value="1"/>
</dbReference>
<dbReference type="GO" id="GO:0020037">
    <property type="term" value="F:heme binding"/>
    <property type="evidence" value="ECO:0007669"/>
    <property type="project" value="InterPro"/>
</dbReference>
<evidence type="ECO:0000313" key="10">
    <source>
        <dbReference type="EMBL" id="RSM11278.1"/>
    </source>
</evidence>
<evidence type="ECO:0000256" key="4">
    <source>
        <dbReference type="ARBA" id="ARBA00022723"/>
    </source>
</evidence>
<evidence type="ECO:0000256" key="9">
    <source>
        <dbReference type="SAM" id="Phobius"/>
    </source>
</evidence>
<keyword evidence="4 8" id="KW-0479">Metal-binding</keyword>
<keyword evidence="3 8" id="KW-0349">Heme</keyword>
<dbReference type="GO" id="GO:0004497">
    <property type="term" value="F:monooxygenase activity"/>
    <property type="evidence" value="ECO:0007669"/>
    <property type="project" value="UniProtKB-KW"/>
</dbReference>
<keyword evidence="6 8" id="KW-0408">Iron</keyword>
<keyword evidence="9" id="KW-0812">Transmembrane</keyword>
<keyword evidence="9" id="KW-1133">Transmembrane helix</keyword>
<comment type="similarity">
    <text evidence="2">Belongs to the cytochrome P450 family.</text>
</comment>
<protein>
    <recommendedName>
        <fullName evidence="12">Isotrichodermin C-15 hydroxylase</fullName>
    </recommendedName>
</protein>
<dbReference type="PROSITE" id="PS00086">
    <property type="entry name" value="CYTOCHROME_P450"/>
    <property type="match status" value="1"/>
</dbReference>
<accession>A0A428UAP8</accession>
<dbReference type="SUPFAM" id="SSF48264">
    <property type="entry name" value="Cytochrome P450"/>
    <property type="match status" value="1"/>
</dbReference>
<dbReference type="GO" id="GO:0016705">
    <property type="term" value="F:oxidoreductase activity, acting on paired donors, with incorporation or reduction of molecular oxygen"/>
    <property type="evidence" value="ECO:0007669"/>
    <property type="project" value="InterPro"/>
</dbReference>
<dbReference type="PANTHER" id="PTHR24305">
    <property type="entry name" value="CYTOCHROME P450"/>
    <property type="match status" value="1"/>
</dbReference>
<dbReference type="EMBL" id="NIZV01000080">
    <property type="protein sequence ID" value="RSM11278.1"/>
    <property type="molecule type" value="Genomic_DNA"/>
</dbReference>
<dbReference type="GO" id="GO:0009403">
    <property type="term" value="P:toxin biosynthetic process"/>
    <property type="evidence" value="ECO:0007669"/>
    <property type="project" value="UniProtKB-ARBA"/>
</dbReference>
<dbReference type="PANTHER" id="PTHR24305:SF230">
    <property type="entry name" value="P450, PUTATIVE (EUROFUNG)-RELATED"/>
    <property type="match status" value="1"/>
</dbReference>
<evidence type="ECO:0000256" key="6">
    <source>
        <dbReference type="ARBA" id="ARBA00023004"/>
    </source>
</evidence>
<feature type="transmembrane region" description="Helical" evidence="9">
    <location>
        <begin position="6"/>
        <end position="30"/>
    </location>
</feature>
<dbReference type="Gene3D" id="1.10.630.10">
    <property type="entry name" value="Cytochrome P450"/>
    <property type="match status" value="1"/>
</dbReference>
<reference evidence="10 11" key="1">
    <citation type="submission" date="2017-06" db="EMBL/GenBank/DDBJ databases">
        <title>Cmopartive genomic analysis of Ambrosia Fusariam Clade fungi.</title>
        <authorList>
            <person name="Stajich J.E."/>
            <person name="Carrillo J."/>
            <person name="Kijimoto T."/>
            <person name="Eskalen A."/>
            <person name="O'Donnell K."/>
            <person name="Kasson M."/>
        </authorList>
    </citation>
    <scope>NUCLEOTIDE SEQUENCE [LARGE SCALE GENOMIC DNA]</scope>
    <source>
        <strain evidence="10 11">NRRL 20438</strain>
    </source>
</reference>
<organism evidence="10 11">
    <name type="scientific">Fusarium ambrosium</name>
    <dbReference type="NCBI Taxonomy" id="131363"/>
    <lineage>
        <taxon>Eukaryota</taxon>
        <taxon>Fungi</taxon>
        <taxon>Dikarya</taxon>
        <taxon>Ascomycota</taxon>
        <taxon>Pezizomycotina</taxon>
        <taxon>Sordariomycetes</taxon>
        <taxon>Hypocreomycetidae</taxon>
        <taxon>Hypocreales</taxon>
        <taxon>Nectriaceae</taxon>
        <taxon>Fusarium</taxon>
        <taxon>Fusarium solani species complex</taxon>
    </lineage>
</organism>
<keyword evidence="7" id="KW-0503">Monooxygenase</keyword>
<evidence type="ECO:0000256" key="2">
    <source>
        <dbReference type="ARBA" id="ARBA00010617"/>
    </source>
</evidence>
<comment type="cofactor">
    <cofactor evidence="1 8">
        <name>heme</name>
        <dbReference type="ChEBI" id="CHEBI:30413"/>
    </cofactor>
</comment>
<evidence type="ECO:0000256" key="3">
    <source>
        <dbReference type="ARBA" id="ARBA00022617"/>
    </source>
</evidence>
<dbReference type="AlphaFoldDB" id="A0A428UAP8"/>
<comment type="caution">
    <text evidence="10">The sequence shown here is derived from an EMBL/GenBank/DDBJ whole genome shotgun (WGS) entry which is preliminary data.</text>
</comment>
<evidence type="ECO:0008006" key="12">
    <source>
        <dbReference type="Google" id="ProtNLM"/>
    </source>
</evidence>
<evidence type="ECO:0000256" key="8">
    <source>
        <dbReference type="PIRSR" id="PIRSR602401-1"/>
    </source>
</evidence>
<dbReference type="InterPro" id="IPR050121">
    <property type="entry name" value="Cytochrome_P450_monoxygenase"/>
</dbReference>
<dbReference type="Proteomes" id="UP000288429">
    <property type="component" value="Unassembled WGS sequence"/>
</dbReference>
<sequence length="807" mass="90942">MSLGGTLHIIGLGFGLAILYLLGSIFYNLFLHPLRKFPGPFWMRATRATYCYKLVFGTLPFEILDLHNYYGDVVRIAPDELAFSDREAWKEIMGHRIKDNKRPTFEKYERFYRPNGGPTDIANSSGTEHQVLRRLLSNGFSDRSLREQEPIVKRYVDLLLQRLHENSDRPVNIMSWYNYTTFDVIGDLAFGEPFGCLDNSDYHPWVRIIFEMARFGTVNQTAGYFPLLRSVLTRILSTKTVRSRGESHRALTREKLLRRMELGKNGGRPDLIDNLLKKQEELGITEAQLLKNCGALIVGGSETTATLLSGVTYLLLKTPEALRKLTAEVRSSFKTEEEINFTSVNKLSHMLACLEEAFRMYPPIAGGLPRQIPKGGSEVSGRFIPEDTVVAIHQWAMYHNTKHFKDPFTYHPERFLGDPKFESDHKDVLQPFHVGPRNCLGRNLAYVEMRVILARIIWNFDLSLAEQSQDWLERQKAAGNSAKAKQIRFSLYSKIEHRLESSMAISHTRCERILTSSEKPKTVLFPDFVSFPPTTLKVTNDTINNWLPETLPDLKQPEVLWFDSGPIIANTSVGVVVAIPVNQSDSAFDIYGCMIDARWISTTLSGDAVALLSKGYAPFSDSIATSLAGSWIGNPNYGQRVRIEPSFAEYFNPQESGSKRTIIHKMILSSGIWTSDGRGSRSAEHLEAILGGLATNGLARLTLRASPLTALADPKGEWWKSFMPQDGNVFGPGGSPYAVSSEDEARFYKTEMETWVTGFAFADNSLTMRGAMAACYFYALFVIVYSVWSVWSGITSSSWESVPFQTF</sequence>
<evidence type="ECO:0000256" key="5">
    <source>
        <dbReference type="ARBA" id="ARBA00023002"/>
    </source>
</evidence>
<feature type="binding site" description="axial binding residue" evidence="8">
    <location>
        <position position="439"/>
    </location>
    <ligand>
        <name>heme</name>
        <dbReference type="ChEBI" id="CHEBI:30413"/>
    </ligand>
    <ligandPart>
        <name>Fe</name>
        <dbReference type="ChEBI" id="CHEBI:18248"/>
    </ligandPart>
</feature>
<dbReference type="InterPro" id="IPR017972">
    <property type="entry name" value="Cyt_P450_CS"/>
</dbReference>
<proteinExistence type="inferred from homology"/>
<feature type="transmembrane region" description="Helical" evidence="9">
    <location>
        <begin position="775"/>
        <end position="794"/>
    </location>
</feature>
<keyword evidence="5" id="KW-0560">Oxidoreductase</keyword>
<dbReference type="InterPro" id="IPR036396">
    <property type="entry name" value="Cyt_P450_sf"/>
</dbReference>
<keyword evidence="9" id="KW-0472">Membrane</keyword>
<name>A0A428UAP8_9HYPO</name>
<dbReference type="PRINTS" id="PR00463">
    <property type="entry name" value="EP450I"/>
</dbReference>
<dbReference type="InterPro" id="IPR002401">
    <property type="entry name" value="Cyt_P450_E_grp-I"/>
</dbReference>
<evidence type="ECO:0000313" key="11">
    <source>
        <dbReference type="Proteomes" id="UP000288429"/>
    </source>
</evidence>
<dbReference type="CDD" id="cd11058">
    <property type="entry name" value="CYP60B-like"/>
    <property type="match status" value="1"/>
</dbReference>
<dbReference type="InterPro" id="IPR001128">
    <property type="entry name" value="Cyt_P450"/>
</dbReference>
<evidence type="ECO:0000256" key="1">
    <source>
        <dbReference type="ARBA" id="ARBA00001971"/>
    </source>
</evidence>
<dbReference type="FunFam" id="1.10.630.10:FF:000047">
    <property type="entry name" value="Cytochrome P450 monooxygenase"/>
    <property type="match status" value="1"/>
</dbReference>
<dbReference type="GO" id="GO:0005506">
    <property type="term" value="F:iron ion binding"/>
    <property type="evidence" value="ECO:0007669"/>
    <property type="project" value="InterPro"/>
</dbReference>
<evidence type="ECO:0000256" key="7">
    <source>
        <dbReference type="ARBA" id="ARBA00023033"/>
    </source>
</evidence>
<keyword evidence="11" id="KW-1185">Reference proteome</keyword>
<gene>
    <name evidence="10" type="ORF">CDV31_006830</name>
</gene>